<dbReference type="EMBL" id="UOGI01000305">
    <property type="protein sequence ID" value="VAX34374.1"/>
    <property type="molecule type" value="Genomic_DNA"/>
</dbReference>
<proteinExistence type="predicted"/>
<keyword evidence="2" id="KW-0418">Kinase</keyword>
<dbReference type="Gene3D" id="1.10.1070.20">
    <property type="match status" value="1"/>
</dbReference>
<keyword evidence="1" id="KW-0808">Transferase</keyword>
<reference evidence="4" key="1">
    <citation type="submission" date="2018-06" db="EMBL/GenBank/DDBJ databases">
        <authorList>
            <person name="Zhirakovskaya E."/>
        </authorList>
    </citation>
    <scope>NUCLEOTIDE SEQUENCE</scope>
</reference>
<dbReference type="InterPro" id="IPR052028">
    <property type="entry name" value="HipA_Ser/Thr_kinase"/>
</dbReference>
<evidence type="ECO:0000256" key="2">
    <source>
        <dbReference type="ARBA" id="ARBA00022777"/>
    </source>
</evidence>
<feature type="non-terminal residue" evidence="4">
    <location>
        <position position="1"/>
    </location>
</feature>
<name>A0A3B1DEB3_9ZZZZ</name>
<evidence type="ECO:0000256" key="1">
    <source>
        <dbReference type="ARBA" id="ARBA00022679"/>
    </source>
</evidence>
<evidence type="ECO:0000313" key="4">
    <source>
        <dbReference type="EMBL" id="VAX34374.1"/>
    </source>
</evidence>
<sequence length="444" mass="49829">VWTRIGMRPVKMGRIYVTDSECRFTYSEDFLKTGLPGVGILYPPEIIQQTTIVRPRTEFFDLLPPIQSLIPPRGEKNFQRQLVLAYLARKGIVPSRGFDADWEILMMAGHGGIGHLDVFRDDDKALEWYGVPAKHTLFEISDKFGFSLKEFLTWFDDDAAGFIQIIGATPTVGGAIPKLLMTIPETGWTGQVGLPSKIGAHGITDVILKFEQTRSYPGIIELEALALDIHEEAGFEVPRRWKTVINGIPTFVIERFDRDRNCTPLLTETLYSIFASGDHSITNPYSTTYDAIGRAIDLSPIDLVTDRKSAKQYLLKRLLLALATGNGDMHLENLSIIKRGNTLAFSPVYDPTPMRAYSIHNMLTPMPFGQYGEVSLGEALVRFTRNLGFRKNYLLDLIDEVLAVTMDYADRIRALKSLPDRNRENLVSIVESVKSGLMSCSKMT</sequence>
<feature type="domain" description="HipA-like C-terminal" evidence="3">
    <location>
        <begin position="172"/>
        <end position="403"/>
    </location>
</feature>
<organism evidence="4">
    <name type="scientific">hydrothermal vent metagenome</name>
    <dbReference type="NCBI Taxonomy" id="652676"/>
    <lineage>
        <taxon>unclassified sequences</taxon>
        <taxon>metagenomes</taxon>
        <taxon>ecological metagenomes</taxon>
    </lineage>
</organism>
<dbReference type="GO" id="GO:0004674">
    <property type="term" value="F:protein serine/threonine kinase activity"/>
    <property type="evidence" value="ECO:0007669"/>
    <property type="project" value="TreeGrafter"/>
</dbReference>
<evidence type="ECO:0000259" key="3">
    <source>
        <dbReference type="Pfam" id="PF07804"/>
    </source>
</evidence>
<dbReference type="Pfam" id="PF07804">
    <property type="entry name" value="HipA_C"/>
    <property type="match status" value="1"/>
</dbReference>
<protein>
    <recommendedName>
        <fullName evidence="3">HipA-like C-terminal domain-containing protein</fullName>
    </recommendedName>
</protein>
<dbReference type="InterPro" id="IPR012893">
    <property type="entry name" value="HipA-like_C"/>
</dbReference>
<accession>A0A3B1DEB3</accession>
<dbReference type="AlphaFoldDB" id="A0A3B1DEB3"/>
<gene>
    <name evidence="4" type="ORF">MNBD_NITROSPIRAE03-770</name>
</gene>
<dbReference type="GO" id="GO:0005829">
    <property type="term" value="C:cytosol"/>
    <property type="evidence" value="ECO:0007669"/>
    <property type="project" value="TreeGrafter"/>
</dbReference>
<dbReference type="PANTHER" id="PTHR37419">
    <property type="entry name" value="SERINE/THREONINE-PROTEIN KINASE TOXIN HIPA"/>
    <property type="match status" value="1"/>
</dbReference>
<dbReference type="PANTHER" id="PTHR37419:SF8">
    <property type="entry name" value="TOXIN YJJJ"/>
    <property type="match status" value="1"/>
</dbReference>